<dbReference type="Proteomes" id="UP001529510">
    <property type="component" value="Unassembled WGS sequence"/>
</dbReference>
<comment type="caution">
    <text evidence="2">The sequence shown here is derived from an EMBL/GenBank/DDBJ whole genome shotgun (WGS) entry which is preliminary data.</text>
</comment>
<feature type="non-terminal residue" evidence="2">
    <location>
        <position position="237"/>
    </location>
</feature>
<name>A0ABD0QV58_CIRMR</name>
<organism evidence="2 3">
    <name type="scientific">Cirrhinus mrigala</name>
    <name type="common">Mrigala</name>
    <dbReference type="NCBI Taxonomy" id="683832"/>
    <lineage>
        <taxon>Eukaryota</taxon>
        <taxon>Metazoa</taxon>
        <taxon>Chordata</taxon>
        <taxon>Craniata</taxon>
        <taxon>Vertebrata</taxon>
        <taxon>Euteleostomi</taxon>
        <taxon>Actinopterygii</taxon>
        <taxon>Neopterygii</taxon>
        <taxon>Teleostei</taxon>
        <taxon>Ostariophysi</taxon>
        <taxon>Cypriniformes</taxon>
        <taxon>Cyprinidae</taxon>
        <taxon>Labeoninae</taxon>
        <taxon>Labeonini</taxon>
        <taxon>Cirrhinus</taxon>
    </lineage>
</organism>
<keyword evidence="3" id="KW-1185">Reference proteome</keyword>
<gene>
    <name evidence="2" type="ORF">M9458_017179</name>
</gene>
<dbReference type="AlphaFoldDB" id="A0ABD0QV58"/>
<reference evidence="2 3" key="1">
    <citation type="submission" date="2024-05" db="EMBL/GenBank/DDBJ databases">
        <title>Genome sequencing and assembly of Indian major carp, Cirrhinus mrigala (Hamilton, 1822).</title>
        <authorList>
            <person name="Mohindra V."/>
            <person name="Chowdhury L.M."/>
            <person name="Lal K."/>
            <person name="Jena J.K."/>
        </authorList>
    </citation>
    <scope>NUCLEOTIDE SEQUENCE [LARGE SCALE GENOMIC DNA]</scope>
    <source>
        <strain evidence="2">CM1030</strain>
        <tissue evidence="2">Blood</tissue>
    </source>
</reference>
<evidence type="ECO:0000313" key="2">
    <source>
        <dbReference type="EMBL" id="KAL0190080.1"/>
    </source>
</evidence>
<proteinExistence type="predicted"/>
<feature type="region of interest" description="Disordered" evidence="1">
    <location>
        <begin position="102"/>
        <end position="123"/>
    </location>
</feature>
<evidence type="ECO:0000256" key="1">
    <source>
        <dbReference type="SAM" id="MobiDB-lite"/>
    </source>
</evidence>
<dbReference type="EMBL" id="JAMKFB020000007">
    <property type="protein sequence ID" value="KAL0190080.1"/>
    <property type="molecule type" value="Genomic_DNA"/>
</dbReference>
<accession>A0ABD0QV58</accession>
<evidence type="ECO:0000313" key="3">
    <source>
        <dbReference type="Proteomes" id="UP001529510"/>
    </source>
</evidence>
<sequence length="237" mass="25980">MRPLQYWLHGRVPRRASSFGIPGLHNHAADELMETPNPQMVQLIWRHFGEAQKCPTAALYGCTCIQLAAGPAQTLCKIREDEEQALLVAPYWSTWTCSSLADSSEEGSTDSERGHPMAPTSRPLETTCLVPGWDAEVLGDLPQGVVDTTTLARAQSMTHAYALKWNLFVKTPGDALLESLTPSTLKVYVAAIAAHHDRIEGKSVGKHDLVIRLNPPQPPSVLSWDLSLVLTALWQAP</sequence>
<protein>
    <submittedName>
        <fullName evidence="2">Uncharacterized protein</fullName>
    </submittedName>
</protein>